<name>A0ABT3G970_9BACT</name>
<evidence type="ECO:0000313" key="1">
    <source>
        <dbReference type="EMBL" id="MCW1916036.1"/>
    </source>
</evidence>
<gene>
    <name evidence="1" type="ORF">OJ996_20780</name>
</gene>
<organism evidence="1 2">
    <name type="scientific">Luteolibacter rhizosphaerae</name>
    <dbReference type="NCBI Taxonomy" id="2989719"/>
    <lineage>
        <taxon>Bacteria</taxon>
        <taxon>Pseudomonadati</taxon>
        <taxon>Verrucomicrobiota</taxon>
        <taxon>Verrucomicrobiia</taxon>
        <taxon>Verrucomicrobiales</taxon>
        <taxon>Verrucomicrobiaceae</taxon>
        <taxon>Luteolibacter</taxon>
    </lineage>
</organism>
<reference evidence="1" key="1">
    <citation type="submission" date="2022-10" db="EMBL/GenBank/DDBJ databases">
        <title>Luteolibacter sp. GHJ8, whole genome shotgun sequencing project.</title>
        <authorList>
            <person name="Zhao G."/>
            <person name="Shen L."/>
        </authorList>
    </citation>
    <scope>NUCLEOTIDE SEQUENCE</scope>
    <source>
        <strain evidence="1">GHJ8</strain>
    </source>
</reference>
<dbReference type="RefSeq" id="WP_264515599.1">
    <property type="nucleotide sequence ID" value="NZ_JAPDDR010000012.1"/>
</dbReference>
<evidence type="ECO:0008006" key="3">
    <source>
        <dbReference type="Google" id="ProtNLM"/>
    </source>
</evidence>
<dbReference type="EMBL" id="JAPDDR010000012">
    <property type="protein sequence ID" value="MCW1916036.1"/>
    <property type="molecule type" value="Genomic_DNA"/>
</dbReference>
<keyword evidence="2" id="KW-1185">Reference proteome</keyword>
<protein>
    <recommendedName>
        <fullName evidence="3">Phage protein (TIGR01671 family)</fullName>
    </recommendedName>
</protein>
<accession>A0ABT3G970</accession>
<evidence type="ECO:0000313" key="2">
    <source>
        <dbReference type="Proteomes" id="UP001165653"/>
    </source>
</evidence>
<proteinExistence type="predicted"/>
<comment type="caution">
    <text evidence="1">The sequence shown here is derived from an EMBL/GenBank/DDBJ whole genome shotgun (WGS) entry which is preliminary data.</text>
</comment>
<sequence length="145" mass="16292">MNRLILERFAYRAKWDSGRETHGWCVLIDGEPLLERIKAFEMPLARRESDGDLAGAYDPALLAGREELMGEKCGGCGVPENSVALLGCDCGWPDCWPLAVRIEITGDRVRWSGFQQPFRDWDYSGFGPFEFELAQYEGELAKLAG</sequence>
<dbReference type="Proteomes" id="UP001165653">
    <property type="component" value="Unassembled WGS sequence"/>
</dbReference>